<keyword evidence="2" id="KW-1185">Reference proteome</keyword>
<dbReference type="Proteomes" id="UP001385951">
    <property type="component" value="Unassembled WGS sequence"/>
</dbReference>
<dbReference type="EMBL" id="JASBNA010000038">
    <property type="protein sequence ID" value="KAK7681962.1"/>
    <property type="molecule type" value="Genomic_DNA"/>
</dbReference>
<name>A0AAW0FRQ6_9APHY</name>
<accession>A0AAW0FRQ6</accession>
<evidence type="ECO:0000313" key="2">
    <source>
        <dbReference type="Proteomes" id="UP001385951"/>
    </source>
</evidence>
<comment type="caution">
    <text evidence="1">The sequence shown here is derived from an EMBL/GenBank/DDBJ whole genome shotgun (WGS) entry which is preliminary data.</text>
</comment>
<proteinExistence type="predicted"/>
<protein>
    <submittedName>
        <fullName evidence="1">Uncharacterized protein</fullName>
    </submittedName>
</protein>
<gene>
    <name evidence="1" type="ORF">QCA50_014925</name>
</gene>
<reference evidence="1 2" key="1">
    <citation type="submission" date="2022-09" db="EMBL/GenBank/DDBJ databases">
        <authorList>
            <person name="Palmer J.M."/>
        </authorList>
    </citation>
    <scope>NUCLEOTIDE SEQUENCE [LARGE SCALE GENOMIC DNA]</scope>
    <source>
        <strain evidence="1 2">DSM 7382</strain>
    </source>
</reference>
<evidence type="ECO:0000313" key="1">
    <source>
        <dbReference type="EMBL" id="KAK7681962.1"/>
    </source>
</evidence>
<sequence length="75" mass="8553">MASHSASFNQQDECHLAECKDDMYIFFQGRKQQVGDCLSAMRGSEEIIELQGSPEELPPYVVRLVKEHLARNLVK</sequence>
<organism evidence="1 2">
    <name type="scientific">Cerrena zonata</name>
    <dbReference type="NCBI Taxonomy" id="2478898"/>
    <lineage>
        <taxon>Eukaryota</taxon>
        <taxon>Fungi</taxon>
        <taxon>Dikarya</taxon>
        <taxon>Basidiomycota</taxon>
        <taxon>Agaricomycotina</taxon>
        <taxon>Agaricomycetes</taxon>
        <taxon>Polyporales</taxon>
        <taxon>Cerrenaceae</taxon>
        <taxon>Cerrena</taxon>
    </lineage>
</organism>
<dbReference type="AlphaFoldDB" id="A0AAW0FRQ6"/>